<evidence type="ECO:0000313" key="4">
    <source>
        <dbReference type="Proteomes" id="UP001516061"/>
    </source>
</evidence>
<proteinExistence type="predicted"/>
<evidence type="ECO:0000313" key="3">
    <source>
        <dbReference type="EMBL" id="NRT57280.1"/>
    </source>
</evidence>
<protein>
    <submittedName>
        <fullName evidence="3">Cu/Ag efflux protein CusF</fullName>
    </submittedName>
</protein>
<feature type="region of interest" description="Disordered" evidence="1">
    <location>
        <begin position="20"/>
        <end position="47"/>
    </location>
</feature>
<evidence type="ECO:0000256" key="1">
    <source>
        <dbReference type="SAM" id="MobiDB-lite"/>
    </source>
</evidence>
<keyword evidence="4" id="KW-1185">Reference proteome</keyword>
<reference evidence="3 4" key="1">
    <citation type="submission" date="2020-05" db="EMBL/GenBank/DDBJ databases">
        <title>Genomic Encyclopedia of Type Strains, Phase IV (KMG-V): Genome sequencing to study the core and pangenomes of soil and plant-associated prokaryotes.</title>
        <authorList>
            <person name="Whitman W."/>
        </authorList>
    </citation>
    <scope>NUCLEOTIDE SEQUENCE [LARGE SCALE GENOMIC DNA]</scope>
    <source>
        <strain evidence="3 4">C29</strain>
    </source>
</reference>
<sequence>MNHLVSALLVSALMSAPALAQQKADDHSAHHAATPATAAASSGDMADGEVRKIDKDAGKLTLKHGEIKNLDMPGMTMVFGVKERALLDKVKVGDKVKFRAEKAGSGYVVTVIEAAK</sequence>
<dbReference type="Gene3D" id="2.40.50.320">
    <property type="entry name" value="Copper binding periplasmic protein CusF"/>
    <property type="match status" value="1"/>
</dbReference>
<keyword evidence="2" id="KW-0732">Signal</keyword>
<comment type="caution">
    <text evidence="3">The sequence shown here is derived from an EMBL/GenBank/DDBJ whole genome shotgun (WGS) entry which is preliminary data.</text>
</comment>
<dbReference type="InterPro" id="IPR042230">
    <property type="entry name" value="CusF_sf"/>
</dbReference>
<feature type="compositionally biased region" description="Low complexity" evidence="1">
    <location>
        <begin position="31"/>
        <end position="42"/>
    </location>
</feature>
<accession>A0ABX2G5H8</accession>
<dbReference type="Pfam" id="PF11604">
    <property type="entry name" value="CusF_Ec"/>
    <property type="match status" value="1"/>
</dbReference>
<name>A0ABX2G5H8_9BURK</name>
<dbReference type="RefSeq" id="WP_173806279.1">
    <property type="nucleotide sequence ID" value="NZ_JABSNM010000014.1"/>
</dbReference>
<dbReference type="Proteomes" id="UP001516061">
    <property type="component" value="Unassembled WGS sequence"/>
</dbReference>
<organism evidence="3 4">
    <name type="scientific">Sphaerotilus uruguayifluvii</name>
    <dbReference type="NCBI Taxonomy" id="2735897"/>
    <lineage>
        <taxon>Bacteria</taxon>
        <taxon>Pseudomonadati</taxon>
        <taxon>Pseudomonadota</taxon>
        <taxon>Betaproteobacteria</taxon>
        <taxon>Burkholderiales</taxon>
        <taxon>Sphaerotilaceae</taxon>
        <taxon>Sphaerotilus</taxon>
    </lineage>
</organism>
<dbReference type="EMBL" id="JABSNM010000014">
    <property type="protein sequence ID" value="NRT57280.1"/>
    <property type="molecule type" value="Genomic_DNA"/>
</dbReference>
<evidence type="ECO:0000256" key="2">
    <source>
        <dbReference type="SAM" id="SignalP"/>
    </source>
</evidence>
<feature type="chain" id="PRO_5046561473" evidence="2">
    <location>
        <begin position="21"/>
        <end position="116"/>
    </location>
</feature>
<feature type="signal peptide" evidence="2">
    <location>
        <begin position="1"/>
        <end position="20"/>
    </location>
</feature>
<dbReference type="InterPro" id="IPR021647">
    <property type="entry name" value="CusF_Ec"/>
</dbReference>
<gene>
    <name evidence="3" type="ORF">HNQ01_003035</name>
</gene>